<organism evidence="22 23">
    <name type="scientific">Paramormyrops kingsleyae</name>
    <dbReference type="NCBI Taxonomy" id="1676925"/>
    <lineage>
        <taxon>Eukaryota</taxon>
        <taxon>Metazoa</taxon>
        <taxon>Chordata</taxon>
        <taxon>Craniata</taxon>
        <taxon>Vertebrata</taxon>
        <taxon>Euteleostomi</taxon>
        <taxon>Actinopterygii</taxon>
        <taxon>Neopterygii</taxon>
        <taxon>Teleostei</taxon>
        <taxon>Osteoglossocephala</taxon>
        <taxon>Osteoglossomorpha</taxon>
        <taxon>Osteoglossiformes</taxon>
        <taxon>Mormyridae</taxon>
        <taxon>Paramormyrops</taxon>
    </lineage>
</organism>
<keyword evidence="12" id="KW-0112">Calmodulin-binding</keyword>
<keyword evidence="11" id="KW-0067">ATP-binding</keyword>
<dbReference type="FunFam" id="1.10.287.70:FF:000074">
    <property type="entry name" value="Transient receptor potential cation channel subfamily V member 1"/>
    <property type="match status" value="1"/>
</dbReference>
<reference evidence="22" key="2">
    <citation type="submission" date="2025-09" db="UniProtKB">
        <authorList>
            <consortium name="Ensembl"/>
        </authorList>
    </citation>
    <scope>IDENTIFICATION</scope>
</reference>
<dbReference type="GO" id="GO:0098703">
    <property type="term" value="P:calcium ion import across plasma membrane"/>
    <property type="evidence" value="ECO:0007669"/>
    <property type="project" value="TreeGrafter"/>
</dbReference>
<dbReference type="InterPro" id="IPR024862">
    <property type="entry name" value="TRPV"/>
</dbReference>
<evidence type="ECO:0000256" key="20">
    <source>
        <dbReference type="SAM" id="Phobius"/>
    </source>
</evidence>
<dbReference type="GO" id="GO:0005516">
    <property type="term" value="F:calmodulin binding"/>
    <property type="evidence" value="ECO:0007669"/>
    <property type="project" value="UniProtKB-KW"/>
</dbReference>
<evidence type="ECO:0000256" key="13">
    <source>
        <dbReference type="ARBA" id="ARBA00022989"/>
    </source>
</evidence>
<name>A0A3B3Q3F0_9TELE</name>
<keyword evidence="16 20" id="KW-0472">Membrane</keyword>
<keyword evidence="2" id="KW-0813">Transport</keyword>
<dbReference type="Proteomes" id="UP000261540">
    <property type="component" value="Unplaced"/>
</dbReference>
<evidence type="ECO:0000256" key="8">
    <source>
        <dbReference type="ARBA" id="ARBA00022737"/>
    </source>
</evidence>
<keyword evidence="9" id="KW-0547">Nucleotide-binding</keyword>
<evidence type="ECO:0000256" key="3">
    <source>
        <dbReference type="ARBA" id="ARBA00022475"/>
    </source>
</evidence>
<dbReference type="Gene3D" id="1.25.40.20">
    <property type="entry name" value="Ankyrin repeat-containing domain"/>
    <property type="match status" value="1"/>
</dbReference>
<evidence type="ECO:0000313" key="22">
    <source>
        <dbReference type="Ensembl" id="ENSPKIP00000000354.1"/>
    </source>
</evidence>
<evidence type="ECO:0000313" key="23">
    <source>
        <dbReference type="Proteomes" id="UP000261540"/>
    </source>
</evidence>
<feature type="transmembrane region" description="Helical" evidence="20">
    <location>
        <begin position="398"/>
        <end position="418"/>
    </location>
</feature>
<dbReference type="SMART" id="SM00248">
    <property type="entry name" value="ANK"/>
    <property type="match status" value="5"/>
</dbReference>
<proteinExistence type="predicted"/>
<protein>
    <submittedName>
        <fullName evidence="22">Transient receptor potential cation channel, subfamily V, member 1</fullName>
    </submittedName>
</protein>
<evidence type="ECO:0000256" key="14">
    <source>
        <dbReference type="ARBA" id="ARBA00023043"/>
    </source>
</evidence>
<keyword evidence="14 19" id="KW-0040">ANK repeat</keyword>
<feature type="transmembrane region" description="Helical" evidence="20">
    <location>
        <begin position="477"/>
        <end position="497"/>
    </location>
</feature>
<dbReference type="InterPro" id="IPR008347">
    <property type="entry name" value="TrpV1-4"/>
</dbReference>
<feature type="domain" description="Ion transport" evidence="21">
    <location>
        <begin position="402"/>
        <end position="662"/>
    </location>
</feature>
<keyword evidence="13 20" id="KW-1133">Transmembrane helix</keyword>
<keyword evidence="4" id="KW-0109">Calcium transport</keyword>
<evidence type="ECO:0000256" key="7">
    <source>
        <dbReference type="ARBA" id="ARBA00022723"/>
    </source>
</evidence>
<keyword evidence="17" id="KW-0407">Ion channel</keyword>
<feature type="repeat" description="ANK" evidence="19">
    <location>
        <begin position="170"/>
        <end position="202"/>
    </location>
</feature>
<keyword evidence="3" id="KW-1003">Cell membrane</keyword>
<dbReference type="InterPro" id="IPR036770">
    <property type="entry name" value="Ankyrin_rpt-contain_sf"/>
</dbReference>
<evidence type="ECO:0000256" key="11">
    <source>
        <dbReference type="ARBA" id="ARBA00022840"/>
    </source>
</evidence>
<dbReference type="GO" id="GO:0005262">
    <property type="term" value="F:calcium channel activity"/>
    <property type="evidence" value="ECO:0007669"/>
    <property type="project" value="UniProtKB-KW"/>
</dbReference>
<evidence type="ECO:0000256" key="1">
    <source>
        <dbReference type="ARBA" id="ARBA00004651"/>
    </source>
</evidence>
<dbReference type="CTD" id="7442"/>
<feature type="transmembrane region" description="Helical" evidence="20">
    <location>
        <begin position="503"/>
        <end position="522"/>
    </location>
</feature>
<dbReference type="PANTHER" id="PTHR10582:SF5">
    <property type="entry name" value="TRANSIENT RECEPTOR POTENTIAL CATION CHANNEL SUBFAMILY V MEMBER 2"/>
    <property type="match status" value="1"/>
</dbReference>
<evidence type="ECO:0000256" key="17">
    <source>
        <dbReference type="ARBA" id="ARBA00023303"/>
    </source>
</evidence>
<dbReference type="PROSITE" id="PS50297">
    <property type="entry name" value="ANK_REP_REGION"/>
    <property type="match status" value="1"/>
</dbReference>
<dbReference type="GO" id="GO:0005524">
    <property type="term" value="F:ATP binding"/>
    <property type="evidence" value="ECO:0007669"/>
    <property type="project" value="UniProtKB-KW"/>
</dbReference>
<keyword evidence="6 20" id="KW-0812">Transmembrane</keyword>
<dbReference type="Pfam" id="PF00520">
    <property type="entry name" value="Ion_trans"/>
    <property type="match status" value="1"/>
</dbReference>
<dbReference type="Ensembl" id="ENSPKIT00000024245.1">
    <property type="protein sequence ID" value="ENSPKIP00000000354.1"/>
    <property type="gene ID" value="ENSPKIG00000019055.1"/>
</dbReference>
<evidence type="ECO:0000256" key="2">
    <source>
        <dbReference type="ARBA" id="ARBA00022448"/>
    </source>
</evidence>
<feature type="transmembrane region" description="Helical" evidence="20">
    <location>
        <begin position="628"/>
        <end position="651"/>
    </location>
</feature>
<evidence type="ECO:0000256" key="12">
    <source>
        <dbReference type="ARBA" id="ARBA00022860"/>
    </source>
</evidence>
<evidence type="ECO:0000256" key="19">
    <source>
        <dbReference type="PROSITE-ProRule" id="PRU00023"/>
    </source>
</evidence>
<dbReference type="InterPro" id="IPR002110">
    <property type="entry name" value="Ankyrin_rpt"/>
</dbReference>
<dbReference type="AlphaFoldDB" id="A0A3B3Q3F0"/>
<feature type="transmembrane region" description="Helical" evidence="20">
    <location>
        <begin position="438"/>
        <end position="456"/>
    </location>
</feature>
<reference evidence="22" key="1">
    <citation type="submission" date="2025-08" db="UniProtKB">
        <authorList>
            <consortium name="Ensembl"/>
        </authorList>
    </citation>
    <scope>IDENTIFICATION</scope>
</reference>
<comment type="catalytic activity">
    <reaction evidence="18">
        <text>Ca(2+)(in) = Ca(2+)(out)</text>
        <dbReference type="Rhea" id="RHEA:29671"/>
        <dbReference type="ChEBI" id="CHEBI:29108"/>
    </reaction>
</comment>
<keyword evidence="15" id="KW-0406">Ion transport</keyword>
<comment type="subcellular location">
    <subcellularLocation>
        <location evidence="1">Cell membrane</location>
        <topology evidence="1">Multi-pass membrane protein</topology>
    </subcellularLocation>
</comment>
<evidence type="ECO:0000259" key="21">
    <source>
        <dbReference type="Pfam" id="PF00520"/>
    </source>
</evidence>
<keyword evidence="5" id="KW-0107">Calcium channel</keyword>
<feature type="transmembrane region" description="Helical" evidence="20">
    <location>
        <begin position="543"/>
        <end position="565"/>
    </location>
</feature>
<keyword evidence="10" id="KW-0106">Calcium</keyword>
<dbReference type="NCBIfam" id="TIGR00870">
    <property type="entry name" value="trp"/>
    <property type="match status" value="1"/>
</dbReference>
<evidence type="ECO:0000256" key="18">
    <source>
        <dbReference type="ARBA" id="ARBA00036634"/>
    </source>
</evidence>
<evidence type="ECO:0000256" key="6">
    <source>
        <dbReference type="ARBA" id="ARBA00022692"/>
    </source>
</evidence>
<evidence type="ECO:0000256" key="9">
    <source>
        <dbReference type="ARBA" id="ARBA00022741"/>
    </source>
</evidence>
<dbReference type="GO" id="GO:0046872">
    <property type="term" value="F:metal ion binding"/>
    <property type="evidence" value="ECO:0007669"/>
    <property type="project" value="UniProtKB-KW"/>
</dbReference>
<keyword evidence="8" id="KW-0677">Repeat</keyword>
<sequence length="749" mass="86724">MDQTNILEMKPFSLETDDRSAEERSQCKVKTKGWPFKGGRVEKIPMDTGYLEEVVTPKIRFNLNFDRKIRGCEEIRDQENAQRFGINSLFAAVSSRDISKLRGLHEYLQHTMKHLTNSEYESHGKNALIKGLLNLKNGKNDTIEFLLDIAEKMGDLNEFVNAAYTDTYYKGQTALHVAIERRSEFFTKLLVQKGADVHAKACGKFFQAHDGPNFYFGELPLSLAACTNQPAIVDFLIDNPYQKVDIMKTDSQGNTVLHALVLVADKENTEFIVRMYDHILTISAMLHPETKLEDTENHQKLTPLKLVAKTGKIKLFQHMIRRRFDDKHSVHLSRKFVEWAYGPVQSSLYDLTSLDSFEANSVLDIIVYGSLIPNRLEMLQLEPLCRLLNDKWEKFARWLFLFKFLIYLVYLGVFTTVAYNTRMKLQSSFSKENTDMDYVYLTGQVTCCIGALYFFFKGLSELKRKRPNLQTLLVDGYSEILFFVQAILFIISAVLYCCKRQEYLGFLVICLALSWINLLYFSRGSRHIGIYTVIMQKMILSDVLRFLFVYIVYLFGFSAAVVTLLDEPPPPKPRRNSTSRSLFTSINGSADCKKPTFKSLSFTTLELFKFTIGMGDLEFTENYKYKEVFYVLLISYIVFTYILLLNMLIALMNRTVEKLSEESLNIWKLQRAITILDLERTLPSCLRKRLRSGMEKDLGRKPETDKRWCFSVEEINWNKWDSDLGIINEEPGSCQKIMHFPPNKDMQLN</sequence>
<accession>A0A3B3Q3F0</accession>
<evidence type="ECO:0000256" key="16">
    <source>
        <dbReference type="ARBA" id="ARBA00023136"/>
    </source>
</evidence>
<dbReference type="SUPFAM" id="SSF48403">
    <property type="entry name" value="Ankyrin repeat"/>
    <property type="match status" value="1"/>
</dbReference>
<keyword evidence="7" id="KW-0479">Metal-binding</keyword>
<keyword evidence="23" id="KW-1185">Reference proteome</keyword>
<dbReference type="Pfam" id="PF00023">
    <property type="entry name" value="Ank"/>
    <property type="match status" value="1"/>
</dbReference>
<dbReference type="PROSITE" id="PS50088">
    <property type="entry name" value="ANK_REPEAT"/>
    <property type="match status" value="1"/>
</dbReference>
<evidence type="ECO:0000256" key="10">
    <source>
        <dbReference type="ARBA" id="ARBA00022837"/>
    </source>
</evidence>
<evidence type="ECO:0000256" key="15">
    <source>
        <dbReference type="ARBA" id="ARBA00023065"/>
    </source>
</evidence>
<dbReference type="PANTHER" id="PTHR10582">
    <property type="entry name" value="TRANSIENT RECEPTOR POTENTIAL ION CHANNEL PROTEIN"/>
    <property type="match status" value="1"/>
</dbReference>
<evidence type="ECO:0000256" key="5">
    <source>
        <dbReference type="ARBA" id="ARBA00022673"/>
    </source>
</evidence>
<evidence type="ECO:0000256" key="4">
    <source>
        <dbReference type="ARBA" id="ARBA00022568"/>
    </source>
</evidence>
<dbReference type="PRINTS" id="PR01768">
    <property type="entry name" value="TRPVRECEPTOR"/>
</dbReference>
<dbReference type="STRING" id="1676925.ENSPKIP00000000354"/>
<dbReference type="GeneTree" id="ENSGT00940000158512"/>
<dbReference type="FunFam" id="1.25.40.20:FF:000018">
    <property type="entry name" value="Transient receptor potential cation channel subfamily V member 1"/>
    <property type="match status" value="1"/>
</dbReference>
<dbReference type="GO" id="GO:0005886">
    <property type="term" value="C:plasma membrane"/>
    <property type="evidence" value="ECO:0007669"/>
    <property type="project" value="UniProtKB-SubCell"/>
</dbReference>
<dbReference type="InterPro" id="IPR005821">
    <property type="entry name" value="Ion_trans_dom"/>
</dbReference>